<feature type="non-terminal residue" evidence="2">
    <location>
        <position position="553"/>
    </location>
</feature>
<evidence type="ECO:0000256" key="1">
    <source>
        <dbReference type="SAM" id="MobiDB-lite"/>
    </source>
</evidence>
<evidence type="ECO:0000313" key="2">
    <source>
        <dbReference type="EMBL" id="OQD94300.1"/>
    </source>
</evidence>
<feature type="compositionally biased region" description="Polar residues" evidence="1">
    <location>
        <begin position="408"/>
        <end position="417"/>
    </location>
</feature>
<dbReference type="AlphaFoldDB" id="A0A1V6QYP3"/>
<reference evidence="3" key="1">
    <citation type="journal article" date="2017" name="Nat. Microbiol.">
        <title>Global analysis of biosynthetic gene clusters reveals vast potential of secondary metabolite production in Penicillium species.</title>
        <authorList>
            <person name="Nielsen J.C."/>
            <person name="Grijseels S."/>
            <person name="Prigent S."/>
            <person name="Ji B."/>
            <person name="Dainat J."/>
            <person name="Nielsen K.F."/>
            <person name="Frisvad J.C."/>
            <person name="Workman M."/>
            <person name="Nielsen J."/>
        </authorList>
    </citation>
    <scope>NUCLEOTIDE SEQUENCE [LARGE SCALE GENOMIC DNA]</scope>
    <source>
        <strain evidence="3">IBT 29486</strain>
    </source>
</reference>
<keyword evidence="3" id="KW-1185">Reference proteome</keyword>
<organism evidence="2 3">
    <name type="scientific">Penicillium vulpinum</name>
    <dbReference type="NCBI Taxonomy" id="29845"/>
    <lineage>
        <taxon>Eukaryota</taxon>
        <taxon>Fungi</taxon>
        <taxon>Dikarya</taxon>
        <taxon>Ascomycota</taxon>
        <taxon>Pezizomycotina</taxon>
        <taxon>Eurotiomycetes</taxon>
        <taxon>Eurotiomycetidae</taxon>
        <taxon>Eurotiales</taxon>
        <taxon>Aspergillaceae</taxon>
        <taxon>Penicillium</taxon>
    </lineage>
</organism>
<dbReference type="STRING" id="29845.A0A1V6QYP3"/>
<dbReference type="Proteomes" id="UP000191518">
    <property type="component" value="Unassembled WGS sequence"/>
</dbReference>
<dbReference type="EMBL" id="MDYP01000148">
    <property type="protein sequence ID" value="OQD94300.1"/>
    <property type="molecule type" value="Genomic_DNA"/>
</dbReference>
<feature type="region of interest" description="Disordered" evidence="1">
    <location>
        <begin position="496"/>
        <end position="553"/>
    </location>
</feature>
<feature type="region of interest" description="Disordered" evidence="1">
    <location>
        <begin position="121"/>
        <end position="156"/>
    </location>
</feature>
<comment type="caution">
    <text evidence="2">The sequence shown here is derived from an EMBL/GenBank/DDBJ whole genome shotgun (WGS) entry which is preliminary data.</text>
</comment>
<feature type="region of interest" description="Disordered" evidence="1">
    <location>
        <begin position="408"/>
        <end position="440"/>
    </location>
</feature>
<name>A0A1V6QYP3_9EURO</name>
<accession>A0A1V6QYP3</accession>
<feature type="region of interest" description="Disordered" evidence="1">
    <location>
        <begin position="70"/>
        <end position="99"/>
    </location>
</feature>
<protein>
    <submittedName>
        <fullName evidence="2">Uncharacterized protein</fullName>
    </submittedName>
</protein>
<sequence length="553" mass="62431">MPCSRRFGFEGDNTAYIWYLEERIFALEKILHSTSRQDTYIEALHPSRGQDNFANNPGKDFEVARYHESRVPDRQGWDDGTQPVSETPPSPGDEQHNHEAEDAVCQWTGLEIIEYNPLSMLPKGSGARSKIKKNKQPGSSPNKNEHRRGSGGQQLRVKSELDKFLEDLPSLKDWKPPIDEARRRIVLRELVRDYGSAAPTCTSLNKVFKTPSGNSAEPANIIPILRQYRQFTVRSSSIDRKIAYFRELVFVSLCAVALRVHEDKDQVYEVIRDFRGSNAQSKYLNKLVCGAKWANRAISLLSQTKWASRSWSVIFDAEHPIGFYARFAEFSTETKKLFLGRVRENTINDSSELAITDEAAPLVVPLIVERLFKNTTSLEVICKCLGYNCKAVNSYRLLFDQALSPHSNKRANTSAQLGLSKRRCQGQRDPPVSDCDDDTLRPRSQHLMLTDGKPPDTQLNLEQSNGIFDKATSLSSRTLQSRRSLSLDLQTTLISSTHESPRANPDVSALVDPFPASDFPRDDFNNLPNLPESDPFPASDFPQDDFNNIPNLP</sequence>
<gene>
    <name evidence="2" type="ORF">PENVUL_c149G03655</name>
</gene>
<proteinExistence type="predicted"/>
<evidence type="ECO:0000313" key="3">
    <source>
        <dbReference type="Proteomes" id="UP000191518"/>
    </source>
</evidence>